<dbReference type="InterPro" id="IPR015797">
    <property type="entry name" value="NUDIX_hydrolase-like_dom_sf"/>
</dbReference>
<evidence type="ECO:0000313" key="5">
    <source>
        <dbReference type="Proteomes" id="UP000712157"/>
    </source>
</evidence>
<dbReference type="EMBL" id="JAHQCW010000002">
    <property type="protein sequence ID" value="MBU9735386.1"/>
    <property type="molecule type" value="Genomic_DNA"/>
</dbReference>
<dbReference type="GO" id="GO:0016787">
    <property type="term" value="F:hydrolase activity"/>
    <property type="evidence" value="ECO:0007669"/>
    <property type="project" value="UniProtKB-KW"/>
</dbReference>
<evidence type="ECO:0000313" key="4">
    <source>
        <dbReference type="EMBL" id="MBU9735386.1"/>
    </source>
</evidence>
<organism evidence="4 5">
    <name type="scientific">Diplocloster agilis</name>
    <dbReference type="NCBI Taxonomy" id="2850323"/>
    <lineage>
        <taxon>Bacteria</taxon>
        <taxon>Bacillati</taxon>
        <taxon>Bacillota</taxon>
        <taxon>Clostridia</taxon>
        <taxon>Lachnospirales</taxon>
        <taxon>Lachnospiraceae</taxon>
        <taxon>Diplocloster</taxon>
    </lineage>
</organism>
<dbReference type="PANTHER" id="PTHR43046:SF16">
    <property type="entry name" value="ADP-RIBOSE PYROPHOSPHATASE YJHB-RELATED"/>
    <property type="match status" value="1"/>
</dbReference>
<dbReference type="Pfam" id="PF00293">
    <property type="entry name" value="NUDIX"/>
    <property type="match status" value="1"/>
</dbReference>
<comment type="caution">
    <text evidence="4">The sequence shown here is derived from an EMBL/GenBank/DDBJ whole genome shotgun (WGS) entry which is preliminary data.</text>
</comment>
<dbReference type="Gene3D" id="6.10.250.1120">
    <property type="match status" value="1"/>
</dbReference>
<dbReference type="PANTHER" id="PTHR43046">
    <property type="entry name" value="GDP-MANNOSE MANNOSYL HYDROLASE"/>
    <property type="match status" value="1"/>
</dbReference>
<dbReference type="SUPFAM" id="SSF55811">
    <property type="entry name" value="Nudix"/>
    <property type="match status" value="1"/>
</dbReference>
<dbReference type="Pfam" id="PF12535">
    <property type="entry name" value="Nudix_N"/>
    <property type="match status" value="1"/>
</dbReference>
<dbReference type="Proteomes" id="UP000712157">
    <property type="component" value="Unassembled WGS sequence"/>
</dbReference>
<reference evidence="4" key="1">
    <citation type="submission" date="2021-06" db="EMBL/GenBank/DDBJ databases">
        <title>Description of novel taxa of the family Lachnospiraceae.</title>
        <authorList>
            <person name="Chaplin A.V."/>
            <person name="Sokolova S.R."/>
            <person name="Pikina A.P."/>
            <person name="Korzhanova M."/>
            <person name="Belova V."/>
            <person name="Korostin D."/>
            <person name="Efimov B.A."/>
        </authorList>
    </citation>
    <scope>NUCLEOTIDE SEQUENCE</scope>
    <source>
        <strain evidence="4">ASD5720</strain>
    </source>
</reference>
<sequence>MKRKGYRTVYSEKEIPGEIEPGRVLCISGRAEDASAAHTAGRKFGLALWGCSSVRHTKADYYFIQPFDILNFLDTEPQERDKHRWLSWAIELQFIGQAGITYSKDPFDLERFARIREIAAEILSTQTEVPFTKVKEVFCNETGFQTPKMDTRAAIFQDGRILLVKERDGTWSMPGGWVDVNQSIRTNTVKEVKEEAGLCVVPSRLIAVQDRNLHNTPPYAYGILKAFVQCEIVDGQFEENIETQESRFFGPDELPELAEDKNTAGQIRLCFLASQDPGWVTVFD</sequence>
<dbReference type="Gene3D" id="3.90.79.10">
    <property type="entry name" value="Nucleoside Triphosphate Pyrophosphohydrolase"/>
    <property type="match status" value="1"/>
</dbReference>
<dbReference type="InterPro" id="IPR059176">
    <property type="entry name" value="UDP-X_N"/>
</dbReference>
<accession>A0A949JWK4</accession>
<gene>
    <name evidence="4" type="ORF">KTH89_02490</name>
</gene>
<dbReference type="PROSITE" id="PS51462">
    <property type="entry name" value="NUDIX"/>
    <property type="match status" value="1"/>
</dbReference>
<dbReference type="CDD" id="cd18889">
    <property type="entry name" value="NUDIX_ADPRase"/>
    <property type="match status" value="1"/>
</dbReference>
<dbReference type="InterPro" id="IPR000086">
    <property type="entry name" value="NUDIX_hydrolase_dom"/>
</dbReference>
<evidence type="ECO:0000259" key="3">
    <source>
        <dbReference type="PROSITE" id="PS51462"/>
    </source>
</evidence>
<keyword evidence="2 4" id="KW-0378">Hydrolase</keyword>
<protein>
    <submittedName>
        <fullName evidence="4">NUDIX hydrolase</fullName>
    </submittedName>
</protein>
<proteinExistence type="predicted"/>
<keyword evidence="5" id="KW-1185">Reference proteome</keyword>
<evidence type="ECO:0000256" key="2">
    <source>
        <dbReference type="ARBA" id="ARBA00022801"/>
    </source>
</evidence>
<comment type="cofactor">
    <cofactor evidence="1">
        <name>Mg(2+)</name>
        <dbReference type="ChEBI" id="CHEBI:18420"/>
    </cofactor>
</comment>
<name>A0A949JWK4_9FIRM</name>
<evidence type="ECO:0000256" key="1">
    <source>
        <dbReference type="ARBA" id="ARBA00001946"/>
    </source>
</evidence>
<dbReference type="AlphaFoldDB" id="A0A949JWK4"/>
<feature type="domain" description="Nudix hydrolase" evidence="3">
    <location>
        <begin position="146"/>
        <end position="273"/>
    </location>
</feature>